<evidence type="ECO:0000256" key="2">
    <source>
        <dbReference type="ARBA" id="ARBA00022448"/>
    </source>
</evidence>
<keyword evidence="6" id="KW-0479">Metal-binding</keyword>
<name>A0ABN8PPZ1_9CNID</name>
<evidence type="ECO:0000256" key="8">
    <source>
        <dbReference type="ARBA" id="ARBA00022837"/>
    </source>
</evidence>
<dbReference type="PANTHER" id="PTHR10166:SF37">
    <property type="entry name" value="STOLID, ISOFORM H"/>
    <property type="match status" value="1"/>
</dbReference>
<dbReference type="Gene3D" id="3.40.50.410">
    <property type="entry name" value="von Willebrand factor, type A domain"/>
    <property type="match status" value="1"/>
</dbReference>
<comment type="subcellular location">
    <subcellularLocation>
        <location evidence="1">Membrane</location>
        <topology evidence="1">Single-pass type I membrane protein</topology>
    </subcellularLocation>
</comment>
<keyword evidence="3" id="KW-0109">Calcium transport</keyword>
<dbReference type="EMBL" id="CALNXK010000083">
    <property type="protein sequence ID" value="CAH3148342.1"/>
    <property type="molecule type" value="Genomic_DNA"/>
</dbReference>
<feature type="signal peptide" evidence="16">
    <location>
        <begin position="1"/>
        <end position="25"/>
    </location>
</feature>
<keyword evidence="15" id="KW-0407">Ion channel</keyword>
<evidence type="ECO:0000256" key="3">
    <source>
        <dbReference type="ARBA" id="ARBA00022568"/>
    </source>
</evidence>
<dbReference type="Proteomes" id="UP001159405">
    <property type="component" value="Unassembled WGS sequence"/>
</dbReference>
<evidence type="ECO:0000256" key="13">
    <source>
        <dbReference type="ARBA" id="ARBA00023157"/>
    </source>
</evidence>
<feature type="domain" description="VWFA" evidence="17">
    <location>
        <begin position="240"/>
        <end position="419"/>
    </location>
</feature>
<dbReference type="SMART" id="SM00327">
    <property type="entry name" value="VWA"/>
    <property type="match status" value="1"/>
</dbReference>
<evidence type="ECO:0000259" key="17">
    <source>
        <dbReference type="PROSITE" id="PS50234"/>
    </source>
</evidence>
<dbReference type="InterPro" id="IPR036465">
    <property type="entry name" value="vWFA_dom_sf"/>
</dbReference>
<evidence type="ECO:0000313" key="19">
    <source>
        <dbReference type="Proteomes" id="UP001159405"/>
    </source>
</evidence>
<keyword evidence="2" id="KW-0813">Transport</keyword>
<proteinExistence type="predicted"/>
<dbReference type="InterPro" id="IPR051173">
    <property type="entry name" value="Ca_channel_alpha-2/delta"/>
</dbReference>
<keyword evidence="7 16" id="KW-0732">Signal</keyword>
<evidence type="ECO:0000256" key="6">
    <source>
        <dbReference type="ARBA" id="ARBA00022723"/>
    </source>
</evidence>
<keyword evidence="8" id="KW-0106">Calcium</keyword>
<evidence type="ECO:0000256" key="7">
    <source>
        <dbReference type="ARBA" id="ARBA00022729"/>
    </source>
</evidence>
<keyword evidence="9" id="KW-0851">Voltage-gated channel</keyword>
<evidence type="ECO:0000256" key="5">
    <source>
        <dbReference type="ARBA" id="ARBA00022692"/>
    </source>
</evidence>
<dbReference type="InterPro" id="IPR002035">
    <property type="entry name" value="VWF_A"/>
</dbReference>
<evidence type="ECO:0000313" key="18">
    <source>
        <dbReference type="EMBL" id="CAH3148342.1"/>
    </source>
</evidence>
<keyword evidence="11" id="KW-0406">Ion transport</keyword>
<protein>
    <recommendedName>
        <fullName evidence="17">VWFA domain-containing protein</fullName>
    </recommendedName>
</protein>
<evidence type="ECO:0000256" key="4">
    <source>
        <dbReference type="ARBA" id="ARBA00022673"/>
    </source>
</evidence>
<evidence type="ECO:0000256" key="16">
    <source>
        <dbReference type="SAM" id="SignalP"/>
    </source>
</evidence>
<dbReference type="InterPro" id="IPR013680">
    <property type="entry name" value="VDCC_a2/dsu"/>
</dbReference>
<evidence type="ECO:0000256" key="11">
    <source>
        <dbReference type="ARBA" id="ARBA00023065"/>
    </source>
</evidence>
<accession>A0ABN8PPZ1</accession>
<evidence type="ECO:0000256" key="9">
    <source>
        <dbReference type="ARBA" id="ARBA00022882"/>
    </source>
</evidence>
<keyword evidence="5" id="KW-0812">Transmembrane</keyword>
<dbReference type="PROSITE" id="PS50234">
    <property type="entry name" value="VWFA"/>
    <property type="match status" value="1"/>
</dbReference>
<keyword evidence="14" id="KW-0325">Glycoprotein</keyword>
<dbReference type="SUPFAM" id="SSF53300">
    <property type="entry name" value="vWA-like"/>
    <property type="match status" value="1"/>
</dbReference>
<dbReference type="Pfam" id="PF08399">
    <property type="entry name" value="VWA_N"/>
    <property type="match status" value="1"/>
</dbReference>
<evidence type="ECO:0000256" key="12">
    <source>
        <dbReference type="ARBA" id="ARBA00023136"/>
    </source>
</evidence>
<dbReference type="Gene3D" id="3.30.450.20">
    <property type="entry name" value="PAS domain"/>
    <property type="match status" value="1"/>
</dbReference>
<keyword evidence="4" id="KW-0107">Calcium channel</keyword>
<sequence>MAVKIFVSFCSICGLLLFFSIRITGGNPKIVMVRDWAHRIGDGASNFTDELTGAKYLQQIYENLTFLPADVDGREVLIRMKTEMEAFFSSKTSSLKKLVEKAEDSYCKYKYNKNLQLGNIDYPNAKDLEKYLNTSGLRLEHSATFQSEVSFNKSMIHVPTDVYDGAAEIVNGIQWTSSLDGVFDRNSNDDPTSSWQYFGSDKGFMRVYPAKPWDTSPSQVDLFDARRRPWYIQGATSPKNVIILIDASGSMHGVPMRIAKLSAQNLIDTLGDNDFFNVVYFNKAAYVLCCSESGPTLLQATRKNKMYVKKKLQEIVDREVAMWKLGMSKAFELLREANKGASCQQAIMVLSDGTTSSLSDLFEEQNPDKKVRIFTFAVGPPAESTEALRKMACNNKGYFTRIQSVGAVREVSENYIRALTRPMAMAPKENITGHTVWTSVYADALGLGLMVTGTLPVFHRIKDSSNCAAKDGMEQEERTKDHFLGVMATDVPLAYLQGFLLRPLVGPSGYIFAVNNNGMIIFHPRLEMVHGYLQDPPGVELTYVESAKNNSNVLELRKAIIDTVPVSDSPHGSGVKSQSFEGYHLSVDQVRVMKHTLNYYFDGLKGTSFSLVVATPQLGYKYILTGYTDHDVITELHDLLSKENDISVERWPYCKNVMTAQTSPLEALIHSTQAGDATLCNNSELLSGLLVDVNATSNMPAVWKQKSISPGVKEVFVRTFWGLTRYLSLQQNKLGYSSQGDFLESVFASQIPNTSVVFSSPYLAAKSEKNTTSVFAYKRIYKNHRPAAVLGYEMDMAKFTRDIFVKNTKCTGGDCESVPDCDRTGKNEFEGLFCYLLDENGFVVAGNDGSSAGKFFGRVDAPVMQTLIRQDENSTSGVYNKVVLTDYQALCEEKSGVNSRGTSFLLKPLLSLSAYTEWWTTKAVWSLLYFNLYSWIFSENEAVTEATDDVPKNISCVKRITTYYSTKENISEEGTTTCNNCERWHALSSVPNTNLLLVVIGHEGPECGPCSQSVQGMAIPGEPTEISSEPEPVCKEPEYRRRPKRCFVSTNSETGYMCGDSPLTRPSVQVVSVHFLFIFTLWQMIGLF</sequence>
<organism evidence="18 19">
    <name type="scientific">Porites lobata</name>
    <dbReference type="NCBI Taxonomy" id="104759"/>
    <lineage>
        <taxon>Eukaryota</taxon>
        <taxon>Metazoa</taxon>
        <taxon>Cnidaria</taxon>
        <taxon>Anthozoa</taxon>
        <taxon>Hexacorallia</taxon>
        <taxon>Scleractinia</taxon>
        <taxon>Fungiina</taxon>
        <taxon>Poritidae</taxon>
        <taxon>Porites</taxon>
    </lineage>
</organism>
<keyword evidence="12" id="KW-0472">Membrane</keyword>
<comment type="caution">
    <text evidence="18">The sequence shown here is derived from an EMBL/GenBank/DDBJ whole genome shotgun (WGS) entry which is preliminary data.</text>
</comment>
<dbReference type="PANTHER" id="PTHR10166">
    <property type="entry name" value="VOLTAGE-DEPENDENT CALCIUM CHANNEL SUBUNIT ALPHA-2/DELTA-RELATED"/>
    <property type="match status" value="1"/>
</dbReference>
<keyword evidence="19" id="KW-1185">Reference proteome</keyword>
<keyword evidence="10" id="KW-1133">Transmembrane helix</keyword>
<keyword evidence="13" id="KW-1015">Disulfide bond</keyword>
<dbReference type="InterPro" id="IPR013608">
    <property type="entry name" value="VWA_N"/>
</dbReference>
<gene>
    <name evidence="18" type="ORF">PLOB_00046560</name>
</gene>
<dbReference type="Pfam" id="PF00092">
    <property type="entry name" value="VWA"/>
    <property type="match status" value="1"/>
</dbReference>
<evidence type="ECO:0000256" key="1">
    <source>
        <dbReference type="ARBA" id="ARBA00004479"/>
    </source>
</evidence>
<feature type="chain" id="PRO_5046573009" description="VWFA domain-containing protein" evidence="16">
    <location>
        <begin position="26"/>
        <end position="1088"/>
    </location>
</feature>
<dbReference type="Pfam" id="PF08473">
    <property type="entry name" value="VGCC_alpha2"/>
    <property type="match status" value="1"/>
</dbReference>
<evidence type="ECO:0000256" key="10">
    <source>
        <dbReference type="ARBA" id="ARBA00022989"/>
    </source>
</evidence>
<evidence type="ECO:0000256" key="14">
    <source>
        <dbReference type="ARBA" id="ARBA00023180"/>
    </source>
</evidence>
<evidence type="ECO:0000256" key="15">
    <source>
        <dbReference type="ARBA" id="ARBA00023303"/>
    </source>
</evidence>
<reference evidence="18 19" key="1">
    <citation type="submission" date="2022-05" db="EMBL/GenBank/DDBJ databases">
        <authorList>
            <consortium name="Genoscope - CEA"/>
            <person name="William W."/>
        </authorList>
    </citation>
    <scope>NUCLEOTIDE SEQUENCE [LARGE SCALE GENOMIC DNA]</scope>
</reference>